<dbReference type="Pfam" id="PF13585">
    <property type="entry name" value="CHU_C"/>
    <property type="match status" value="1"/>
</dbReference>
<name>A0A2P8DDL6_9BACT</name>
<organism evidence="2 3">
    <name type="scientific">Taibaiella chishuiensis</name>
    <dbReference type="NCBI Taxonomy" id="1434707"/>
    <lineage>
        <taxon>Bacteria</taxon>
        <taxon>Pseudomonadati</taxon>
        <taxon>Bacteroidota</taxon>
        <taxon>Chitinophagia</taxon>
        <taxon>Chitinophagales</taxon>
        <taxon>Chitinophagaceae</taxon>
        <taxon>Taibaiella</taxon>
    </lineage>
</organism>
<dbReference type="OrthoDB" id="603322at2"/>
<evidence type="ECO:0000313" key="2">
    <source>
        <dbReference type="EMBL" id="PSK95289.1"/>
    </source>
</evidence>
<dbReference type="RefSeq" id="WP_106521950.1">
    <property type="nucleotide sequence ID" value="NZ_PYGD01000001.1"/>
</dbReference>
<keyword evidence="3" id="KW-1185">Reference proteome</keyword>
<sequence length="673" mass="73407">MSKRLLLLASLLLLLIVPQGKVLAQTDPNLFKLPDTVCTGHEIAPFDIIEGAANYNWTFCPPNLGGLPNGNNMGAQQSMNATNGIVLAEDEGVTYSFHINTNGGVVRMRFLNGYEGAPSQVTQIGSTLNNPRGIYAAQDGGKWNLFIVAGTDSANSRLMHYTFTNGLKAMPTEVNLGNMGGALNGPKHLFLAKDQNGWYGFSFTKSDEMLRLSFGNALSNVPTVSNMGNIDGHFSGVSGITGIVELNNWHLFITNRTASTVNHITFGNALSNTPYVDNLGDLASRVVAPVGIAITRDCDAYYGYVLNYGTSSIITLKWDAQSIANPPAVTNHGNTSGFTQARALSGIARDSGSVYMLSVNGDNSISRVFFNPCTDASIPSSGQRLPPTFKLMEPGVYTIFLTINEGLPNVTTDCEQIVVYDHPPITLTNDLLLCQGDTTRLSVLSFSADSFKWSPNYNIDTLYGQFVNVHPTITTTYYVTAYYDVNCIVKNPIEVKVSKIVADAGPDRIISDGSRTVLGGPGTTLGTQYTYEWFPEIGFTRPTNLPVSEAQPPYDITYYLRVRNTDGCSDIDTVQVTVPCDDIHLPNAFTPGSGNESTNRFGIWNLQLVKINYFKIFDRWGKEVFTTTDKAGRWDGKVDGKDAPLGVYVWEIDANCANTQQRFRKSGTVTLLR</sequence>
<protein>
    <submittedName>
        <fullName evidence="2">Gliding motility-associated-like protein</fullName>
    </submittedName>
</protein>
<dbReference type="Proteomes" id="UP000240572">
    <property type="component" value="Unassembled WGS sequence"/>
</dbReference>
<comment type="caution">
    <text evidence="2">The sequence shown here is derived from an EMBL/GenBank/DDBJ whole genome shotgun (WGS) entry which is preliminary data.</text>
</comment>
<evidence type="ECO:0000256" key="1">
    <source>
        <dbReference type="SAM" id="SignalP"/>
    </source>
</evidence>
<accession>A0A2P8DDL6</accession>
<proteinExistence type="predicted"/>
<feature type="signal peptide" evidence="1">
    <location>
        <begin position="1"/>
        <end position="24"/>
    </location>
</feature>
<keyword evidence="1" id="KW-0732">Signal</keyword>
<reference evidence="2 3" key="1">
    <citation type="submission" date="2018-03" db="EMBL/GenBank/DDBJ databases">
        <title>Genomic Encyclopedia of Type Strains, Phase III (KMG-III): the genomes of soil and plant-associated and newly described type strains.</title>
        <authorList>
            <person name="Whitman W."/>
        </authorList>
    </citation>
    <scope>NUCLEOTIDE SEQUENCE [LARGE SCALE GENOMIC DNA]</scope>
    <source>
        <strain evidence="2 3">CGMCC 1.12700</strain>
    </source>
</reference>
<feature type="chain" id="PRO_5015134381" evidence="1">
    <location>
        <begin position="25"/>
        <end position="673"/>
    </location>
</feature>
<evidence type="ECO:0000313" key="3">
    <source>
        <dbReference type="Proteomes" id="UP000240572"/>
    </source>
</evidence>
<dbReference type="EMBL" id="PYGD01000001">
    <property type="protein sequence ID" value="PSK95289.1"/>
    <property type="molecule type" value="Genomic_DNA"/>
</dbReference>
<dbReference type="AlphaFoldDB" id="A0A2P8DDL6"/>
<gene>
    <name evidence="2" type="ORF">B0I18_1011455</name>
</gene>